<feature type="compositionally biased region" description="Polar residues" evidence="1">
    <location>
        <begin position="1"/>
        <end position="10"/>
    </location>
</feature>
<evidence type="ECO:0000313" key="3">
    <source>
        <dbReference type="Proteomes" id="UP000308713"/>
    </source>
</evidence>
<dbReference type="RefSeq" id="WP_139694627.1">
    <property type="nucleotide sequence ID" value="NZ_VDCS01000001.1"/>
</dbReference>
<organism evidence="2 3">
    <name type="scientific">Allotamlana fucoidanivorans</name>
    <dbReference type="NCBI Taxonomy" id="2583814"/>
    <lineage>
        <taxon>Bacteria</taxon>
        <taxon>Pseudomonadati</taxon>
        <taxon>Bacteroidota</taxon>
        <taxon>Flavobacteriia</taxon>
        <taxon>Flavobacteriales</taxon>
        <taxon>Flavobacteriaceae</taxon>
        <taxon>Allotamlana</taxon>
    </lineage>
</organism>
<dbReference type="Proteomes" id="UP000308713">
    <property type="component" value="Unassembled WGS sequence"/>
</dbReference>
<feature type="region of interest" description="Disordered" evidence="1">
    <location>
        <begin position="1"/>
        <end position="23"/>
    </location>
</feature>
<dbReference type="OrthoDB" id="1119777at2"/>
<gene>
    <name evidence="2" type="ORF">FGF67_01190</name>
</gene>
<protein>
    <submittedName>
        <fullName evidence="2">Uncharacterized protein</fullName>
    </submittedName>
</protein>
<sequence length="177" mass="20541">MLAYTCSSNSKDQHPSPDPFGGKDLYSQSSSSERILMGKWYFGYRYSEMLSGSIEISYDSGTYWPTGDRTDTIQFYSKELIGFSWDCPYENPNKSLVKLVESESASYFPWCFPSGVNGWLIEDELLTYYRGYDTNDFITYPIIEINNDSIFFLYKDYPSNDISGIDKEYAVFFKKQD</sequence>
<evidence type="ECO:0000256" key="1">
    <source>
        <dbReference type="SAM" id="MobiDB-lite"/>
    </source>
</evidence>
<keyword evidence="3" id="KW-1185">Reference proteome</keyword>
<reference evidence="2 3" key="1">
    <citation type="submission" date="2019-05" db="EMBL/GenBank/DDBJ databases">
        <title>Tamlana fucoidanivorans sp. nov., isolated from the surface of algae collected from Fujian province in China.</title>
        <authorList>
            <person name="Li J."/>
        </authorList>
    </citation>
    <scope>NUCLEOTIDE SEQUENCE [LARGE SCALE GENOMIC DNA]</scope>
    <source>
        <strain evidence="2 3">CW2-9</strain>
    </source>
</reference>
<dbReference type="EMBL" id="VDCS01000001">
    <property type="protein sequence ID" value="TNJ47166.1"/>
    <property type="molecule type" value="Genomic_DNA"/>
</dbReference>
<dbReference type="AlphaFoldDB" id="A0A5C4SRX8"/>
<name>A0A5C4SRX8_9FLAO</name>
<proteinExistence type="predicted"/>
<evidence type="ECO:0000313" key="2">
    <source>
        <dbReference type="EMBL" id="TNJ47166.1"/>
    </source>
</evidence>
<comment type="caution">
    <text evidence="2">The sequence shown here is derived from an EMBL/GenBank/DDBJ whole genome shotgun (WGS) entry which is preliminary data.</text>
</comment>
<accession>A0A5C4SRX8</accession>